<evidence type="ECO:0000313" key="3">
    <source>
        <dbReference type="Proteomes" id="UP000051672"/>
    </source>
</evidence>
<keyword evidence="1" id="KW-0812">Transmembrane</keyword>
<keyword evidence="1" id="KW-0472">Membrane</keyword>
<feature type="transmembrane region" description="Helical" evidence="1">
    <location>
        <begin position="78"/>
        <end position="97"/>
    </location>
</feature>
<comment type="caution">
    <text evidence="2">The sequence shown here is derived from an EMBL/GenBank/DDBJ whole genome shotgun (WGS) entry which is preliminary data.</text>
</comment>
<dbReference type="Proteomes" id="UP000051672">
    <property type="component" value="Unassembled WGS sequence"/>
</dbReference>
<gene>
    <name evidence="2" type="ORF">FC34_GL000147</name>
</gene>
<dbReference type="AlphaFoldDB" id="A0A0R2B012"/>
<evidence type="ECO:0000313" key="2">
    <source>
        <dbReference type="EMBL" id="KRM72442.1"/>
    </source>
</evidence>
<organism evidence="2 3">
    <name type="scientific">Lacticaseibacillus brantae DSM 23927</name>
    <dbReference type="NCBI Taxonomy" id="1423727"/>
    <lineage>
        <taxon>Bacteria</taxon>
        <taxon>Bacillati</taxon>
        <taxon>Bacillota</taxon>
        <taxon>Bacilli</taxon>
        <taxon>Lactobacillales</taxon>
        <taxon>Lactobacillaceae</taxon>
        <taxon>Lacticaseibacillus</taxon>
    </lineage>
</organism>
<keyword evidence="3" id="KW-1185">Reference proteome</keyword>
<accession>A0A0R2B012</accession>
<dbReference type="STRING" id="1423727.FC34_GL000147"/>
<protein>
    <submittedName>
        <fullName evidence="2">Uncharacterized protein</fullName>
    </submittedName>
</protein>
<proteinExistence type="predicted"/>
<sequence>MIRGGIILKIFYENPTSMRLKANVWLNDEMHELAAGQSLDLPVNRGDQVSFKVGRFSAKHTLSYQSPQASFAIQPNKTLQTAFFAVVFVLVMALFFVKNPPTTLVTIGVVIGLILYEAMMYFIGYRARPKH</sequence>
<evidence type="ECO:0000256" key="1">
    <source>
        <dbReference type="SAM" id="Phobius"/>
    </source>
</evidence>
<feature type="transmembrane region" description="Helical" evidence="1">
    <location>
        <begin position="103"/>
        <end position="123"/>
    </location>
</feature>
<dbReference type="PATRIC" id="fig|1423727.3.peg.147"/>
<name>A0A0R2B012_9LACO</name>
<dbReference type="EMBL" id="AYZQ01000001">
    <property type="protein sequence ID" value="KRM72442.1"/>
    <property type="molecule type" value="Genomic_DNA"/>
</dbReference>
<reference evidence="2 3" key="1">
    <citation type="journal article" date="2015" name="Genome Announc.">
        <title>Expanding the biotechnology potential of lactobacilli through comparative genomics of 213 strains and associated genera.</title>
        <authorList>
            <person name="Sun Z."/>
            <person name="Harris H.M."/>
            <person name="McCann A."/>
            <person name="Guo C."/>
            <person name="Argimon S."/>
            <person name="Zhang W."/>
            <person name="Yang X."/>
            <person name="Jeffery I.B."/>
            <person name="Cooney J.C."/>
            <person name="Kagawa T.F."/>
            <person name="Liu W."/>
            <person name="Song Y."/>
            <person name="Salvetti E."/>
            <person name="Wrobel A."/>
            <person name="Rasinkangas P."/>
            <person name="Parkhill J."/>
            <person name="Rea M.C."/>
            <person name="O'Sullivan O."/>
            <person name="Ritari J."/>
            <person name="Douillard F.P."/>
            <person name="Paul Ross R."/>
            <person name="Yang R."/>
            <person name="Briner A.E."/>
            <person name="Felis G.E."/>
            <person name="de Vos W.M."/>
            <person name="Barrangou R."/>
            <person name="Klaenhammer T.R."/>
            <person name="Caufield P.W."/>
            <person name="Cui Y."/>
            <person name="Zhang H."/>
            <person name="O'Toole P.W."/>
        </authorList>
    </citation>
    <scope>NUCLEOTIDE SEQUENCE [LARGE SCALE GENOMIC DNA]</scope>
    <source>
        <strain evidence="2 3">DSM 23927</strain>
    </source>
</reference>
<keyword evidence="1" id="KW-1133">Transmembrane helix</keyword>